<proteinExistence type="predicted"/>
<evidence type="ECO:0000313" key="3">
    <source>
        <dbReference type="Proteomes" id="UP000055045"/>
    </source>
</evidence>
<reference evidence="2 3" key="1">
    <citation type="submission" date="2015-10" db="EMBL/GenBank/DDBJ databases">
        <title>Genome sequencing of Penicillium freii.</title>
        <authorList>
            <person name="Nguyen H.D."/>
            <person name="Visagie C.M."/>
            <person name="Seifert K.A."/>
        </authorList>
    </citation>
    <scope>NUCLEOTIDE SEQUENCE [LARGE SCALE GENOMIC DNA]</scope>
    <source>
        <strain evidence="2 3">DAOM 242723</strain>
    </source>
</reference>
<organism evidence="2 3">
    <name type="scientific">Penicillium freii</name>
    <dbReference type="NCBI Taxonomy" id="48697"/>
    <lineage>
        <taxon>Eukaryota</taxon>
        <taxon>Fungi</taxon>
        <taxon>Dikarya</taxon>
        <taxon>Ascomycota</taxon>
        <taxon>Pezizomycotina</taxon>
        <taxon>Eurotiomycetes</taxon>
        <taxon>Eurotiomycetidae</taxon>
        <taxon>Eurotiales</taxon>
        <taxon>Aspergillaceae</taxon>
        <taxon>Penicillium</taxon>
    </lineage>
</organism>
<keyword evidence="3" id="KW-1185">Reference proteome</keyword>
<accession>A0A101MHG6</accession>
<evidence type="ECO:0000256" key="1">
    <source>
        <dbReference type="SAM" id="MobiDB-lite"/>
    </source>
</evidence>
<sequence length="142" mass="16182">MRSVPDFPQNLLDRVNAAEHSRSRDSNVKYVFHVIHSEAEDLSAFEEIDSDEEVESEDGDSPRQRTFDTLGEANKAALALFRSEYEDFFDQKKDMSNWYEEGTSELMMNDVIWQVVDGLVSLQAHDAEEGIVGQIYVSASRV</sequence>
<feature type="region of interest" description="Disordered" evidence="1">
    <location>
        <begin position="45"/>
        <end position="67"/>
    </location>
</feature>
<evidence type="ECO:0000313" key="2">
    <source>
        <dbReference type="EMBL" id="KUM60664.1"/>
    </source>
</evidence>
<comment type="caution">
    <text evidence="2">The sequence shown here is derived from an EMBL/GenBank/DDBJ whole genome shotgun (WGS) entry which is preliminary data.</text>
</comment>
<protein>
    <submittedName>
        <fullName evidence="2">Uncharacterized protein</fullName>
    </submittedName>
</protein>
<gene>
    <name evidence="2" type="ORF">ACN42_g6465</name>
</gene>
<dbReference type="EMBL" id="LLXE01000165">
    <property type="protein sequence ID" value="KUM60664.1"/>
    <property type="molecule type" value="Genomic_DNA"/>
</dbReference>
<dbReference type="AlphaFoldDB" id="A0A101MHG6"/>
<dbReference type="Proteomes" id="UP000055045">
    <property type="component" value="Unassembled WGS sequence"/>
</dbReference>
<name>A0A101MHG6_PENFR</name>
<feature type="compositionally biased region" description="Acidic residues" evidence="1">
    <location>
        <begin position="45"/>
        <end position="59"/>
    </location>
</feature>